<sequence>MAPKEDRKPELLPPSSFSEPSDPSEIIPEDKGEKKWTGEQGENPQLIAHTPGKQGADRNRAGKGKGKDKGGRSTLGPPAGQVGTAKAYDAIEKKGGYVGGKLNSKL</sequence>
<feature type="compositionally biased region" description="Low complexity" evidence="1">
    <location>
        <begin position="13"/>
        <end position="26"/>
    </location>
</feature>
<dbReference type="EMBL" id="OZ037952">
    <property type="protein sequence ID" value="CAL1716623.1"/>
    <property type="molecule type" value="Genomic_DNA"/>
</dbReference>
<feature type="compositionally biased region" description="Basic and acidic residues" evidence="1">
    <location>
        <begin position="55"/>
        <end position="71"/>
    </location>
</feature>
<dbReference type="Proteomes" id="UP001497453">
    <property type="component" value="Chromosome 9"/>
</dbReference>
<keyword evidence="3" id="KW-1185">Reference proteome</keyword>
<accession>A0ABP1EBA2</accession>
<proteinExistence type="predicted"/>
<organism evidence="2 3">
    <name type="scientific">Somion occarium</name>
    <dbReference type="NCBI Taxonomy" id="3059160"/>
    <lineage>
        <taxon>Eukaryota</taxon>
        <taxon>Fungi</taxon>
        <taxon>Dikarya</taxon>
        <taxon>Basidiomycota</taxon>
        <taxon>Agaricomycotina</taxon>
        <taxon>Agaricomycetes</taxon>
        <taxon>Polyporales</taxon>
        <taxon>Cerrenaceae</taxon>
        <taxon>Somion</taxon>
    </lineage>
</organism>
<feature type="compositionally biased region" description="Basic and acidic residues" evidence="1">
    <location>
        <begin position="1"/>
        <end position="10"/>
    </location>
</feature>
<evidence type="ECO:0000313" key="3">
    <source>
        <dbReference type="Proteomes" id="UP001497453"/>
    </source>
</evidence>
<protein>
    <submittedName>
        <fullName evidence="2">Uncharacterized protein</fullName>
    </submittedName>
</protein>
<evidence type="ECO:0000313" key="2">
    <source>
        <dbReference type="EMBL" id="CAL1716623.1"/>
    </source>
</evidence>
<reference evidence="3" key="1">
    <citation type="submission" date="2024-04" db="EMBL/GenBank/DDBJ databases">
        <authorList>
            <person name="Shaw F."/>
            <person name="Minotto A."/>
        </authorList>
    </citation>
    <scope>NUCLEOTIDE SEQUENCE [LARGE SCALE GENOMIC DNA]</scope>
</reference>
<gene>
    <name evidence="2" type="ORF">GFSPODELE1_LOCUS10843</name>
</gene>
<name>A0ABP1EBA2_9APHY</name>
<feature type="compositionally biased region" description="Basic and acidic residues" evidence="1">
    <location>
        <begin position="28"/>
        <end position="37"/>
    </location>
</feature>
<evidence type="ECO:0000256" key="1">
    <source>
        <dbReference type="SAM" id="MobiDB-lite"/>
    </source>
</evidence>
<feature type="region of interest" description="Disordered" evidence="1">
    <location>
        <begin position="1"/>
        <end position="82"/>
    </location>
</feature>